<evidence type="ECO:0000256" key="2">
    <source>
        <dbReference type="ARBA" id="ARBA00004370"/>
    </source>
</evidence>
<dbReference type="PIRSF" id="PIRSF037532">
    <property type="entry name" value="STHK_NtrY"/>
    <property type="match status" value="1"/>
</dbReference>
<dbReference type="SMART" id="SM00387">
    <property type="entry name" value="HATPase_c"/>
    <property type="match status" value="1"/>
</dbReference>
<feature type="transmembrane region" description="Helical" evidence="10">
    <location>
        <begin position="40"/>
        <end position="63"/>
    </location>
</feature>
<name>A0A2V1K179_9BURK</name>
<evidence type="ECO:0000256" key="9">
    <source>
        <dbReference type="ARBA" id="ARBA00023012"/>
    </source>
</evidence>
<dbReference type="EC" id="2.7.13.3" evidence="3"/>
<evidence type="ECO:0000256" key="6">
    <source>
        <dbReference type="ARBA" id="ARBA00022741"/>
    </source>
</evidence>
<dbReference type="Pfam" id="PF02518">
    <property type="entry name" value="HATPase_c"/>
    <property type="match status" value="1"/>
</dbReference>
<dbReference type="Gene3D" id="1.10.287.130">
    <property type="match status" value="1"/>
</dbReference>
<accession>A0A2V1K179</accession>
<evidence type="ECO:0000256" key="4">
    <source>
        <dbReference type="ARBA" id="ARBA00022553"/>
    </source>
</evidence>
<keyword evidence="9" id="KW-0902">Two-component regulatory system</keyword>
<evidence type="ECO:0000313" key="14">
    <source>
        <dbReference type="Proteomes" id="UP000245212"/>
    </source>
</evidence>
<dbReference type="SUPFAM" id="SSF55785">
    <property type="entry name" value="PYP-like sensor domain (PAS domain)"/>
    <property type="match status" value="1"/>
</dbReference>
<evidence type="ECO:0000256" key="8">
    <source>
        <dbReference type="ARBA" id="ARBA00022840"/>
    </source>
</evidence>
<dbReference type="InterPro" id="IPR036097">
    <property type="entry name" value="HisK_dim/P_sf"/>
</dbReference>
<evidence type="ECO:0000313" key="13">
    <source>
        <dbReference type="EMBL" id="PWF23846.1"/>
    </source>
</evidence>
<keyword evidence="10" id="KW-0472">Membrane</keyword>
<dbReference type="InterPro" id="IPR035965">
    <property type="entry name" value="PAS-like_dom_sf"/>
</dbReference>
<keyword evidence="14" id="KW-1185">Reference proteome</keyword>
<dbReference type="CDD" id="cd06225">
    <property type="entry name" value="HAMP"/>
    <property type="match status" value="1"/>
</dbReference>
<evidence type="ECO:0000256" key="7">
    <source>
        <dbReference type="ARBA" id="ARBA00022777"/>
    </source>
</evidence>
<dbReference type="InterPro" id="IPR036890">
    <property type="entry name" value="HATPase_C_sf"/>
</dbReference>
<dbReference type="RefSeq" id="WP_109061124.1">
    <property type="nucleotide sequence ID" value="NZ_QETA01000002.1"/>
</dbReference>
<dbReference type="SMART" id="SM00304">
    <property type="entry name" value="HAMP"/>
    <property type="match status" value="1"/>
</dbReference>
<evidence type="ECO:0000259" key="11">
    <source>
        <dbReference type="PROSITE" id="PS50109"/>
    </source>
</evidence>
<evidence type="ECO:0000259" key="12">
    <source>
        <dbReference type="PROSITE" id="PS50885"/>
    </source>
</evidence>
<dbReference type="PRINTS" id="PR00344">
    <property type="entry name" value="BCTRLSENSOR"/>
</dbReference>
<dbReference type="Gene3D" id="6.10.340.10">
    <property type="match status" value="1"/>
</dbReference>
<feature type="domain" description="Histidine kinase" evidence="11">
    <location>
        <begin position="532"/>
        <end position="767"/>
    </location>
</feature>
<sequence>MSRVVRLILLAGAVSGLLLLGLLVWSTGSASRFQAYYDTFLVLNGILALALFVWVITLTVKLVRQVRRHQFGSRLTARFALAFALIGVLPGALIYTLSVQFLSRSIESWFNVRVDNALEAGLNLGRAALDSQLNELQARARSMRLALGQLPDAELATALNQARELHGVNEALVFTGNGRALAFSTGLYGNLLPALPPPTVLSQLRLSNGYAAAESVEDAAGQDSGGLQLRVIVPIDGPERYDGLLGAMSEPRWLQLIQPVPEQIARNANQVQQGFRDYQELGLSRLGLRKLYGITLTLALMLAVLSAIAVALFLSKRLVRPLLRLAAGTQAVSVGDFRPLPEPSAQDEVGLLTRSFNEMMRQLSEAQRQVERNRHELERSNAYLESILSNLSSGVLVYDEGFKVMMFNEGARNILQSDLRTVIGRPLETVPELLAFATRIRQAFAVQAAVESERMYWQQQFELELSRDEGHEAASEQGGGYDTGRQSGLTVLARGTHLKVDGRGNGYVVVFDDISEVISASRAVAWGEVARRLAHEIKNPLTPIQLSAERMALKLAGKLPEQEAGMLARSTQTIINQVASLKQMVDDFREYARTPPAMMQAIDLNALVADVLALYGWEPGQAKVLHRNERHHAWIEVELDPGLPEIEGDATQLRQIIHNLLNNACDAVMEREESDGCVRISTRGTQAGLSAGIEQPVVRLAVSDNGPGFPAHVLQRAFEPYVTTKAHGTGLGLAIVRKIVEEHGARIDLANRSEGGARVTILFTRFPVSGMDATPQALDNAAKR</sequence>
<dbReference type="PANTHER" id="PTHR43065">
    <property type="entry name" value="SENSOR HISTIDINE KINASE"/>
    <property type="match status" value="1"/>
</dbReference>
<keyword evidence="10" id="KW-1133">Transmembrane helix</keyword>
<feature type="transmembrane region" description="Helical" evidence="10">
    <location>
        <begin position="75"/>
        <end position="97"/>
    </location>
</feature>
<dbReference type="GO" id="GO:0000155">
    <property type="term" value="F:phosphorelay sensor kinase activity"/>
    <property type="evidence" value="ECO:0007669"/>
    <property type="project" value="InterPro"/>
</dbReference>
<dbReference type="Gene3D" id="3.30.450.20">
    <property type="entry name" value="PAS domain"/>
    <property type="match status" value="1"/>
</dbReference>
<feature type="transmembrane region" description="Helical" evidence="10">
    <location>
        <begin position="291"/>
        <end position="314"/>
    </location>
</feature>
<comment type="caution">
    <text evidence="13">The sequence shown here is derived from an EMBL/GenBank/DDBJ whole genome shotgun (WGS) entry which is preliminary data.</text>
</comment>
<feature type="domain" description="HAMP" evidence="12">
    <location>
        <begin position="316"/>
        <end position="368"/>
    </location>
</feature>
<reference evidence="14" key="1">
    <citation type="submission" date="2018-05" db="EMBL/GenBank/DDBJ databases">
        <authorList>
            <person name="Li Y."/>
        </authorList>
    </citation>
    <scope>NUCLEOTIDE SEQUENCE [LARGE SCALE GENOMIC DNA]</scope>
    <source>
        <strain evidence="14">3d-2-2</strain>
    </source>
</reference>
<dbReference type="InterPro" id="IPR003660">
    <property type="entry name" value="HAMP_dom"/>
</dbReference>
<dbReference type="InterPro" id="IPR003594">
    <property type="entry name" value="HATPase_dom"/>
</dbReference>
<keyword evidence="7 13" id="KW-0418">Kinase</keyword>
<dbReference type="SUPFAM" id="SSF55874">
    <property type="entry name" value="ATPase domain of HSP90 chaperone/DNA topoisomerase II/histidine kinase"/>
    <property type="match status" value="1"/>
</dbReference>
<keyword evidence="5" id="KW-0808">Transferase</keyword>
<dbReference type="PANTHER" id="PTHR43065:SF10">
    <property type="entry name" value="PEROXIDE STRESS-ACTIVATED HISTIDINE KINASE MAK3"/>
    <property type="match status" value="1"/>
</dbReference>
<dbReference type="PROSITE" id="PS50109">
    <property type="entry name" value="HIS_KIN"/>
    <property type="match status" value="1"/>
</dbReference>
<dbReference type="GO" id="GO:0016020">
    <property type="term" value="C:membrane"/>
    <property type="evidence" value="ECO:0007669"/>
    <property type="project" value="UniProtKB-SubCell"/>
</dbReference>
<protein>
    <recommendedName>
        <fullName evidence="3">histidine kinase</fullName>
        <ecNumber evidence="3">2.7.13.3</ecNumber>
    </recommendedName>
</protein>
<dbReference type="AlphaFoldDB" id="A0A2V1K179"/>
<dbReference type="InterPro" id="IPR017232">
    <property type="entry name" value="NtrY"/>
</dbReference>
<dbReference type="Pfam" id="PF00672">
    <property type="entry name" value="HAMP"/>
    <property type="match status" value="1"/>
</dbReference>
<keyword evidence="10" id="KW-0812">Transmembrane</keyword>
<keyword evidence="6" id="KW-0547">Nucleotide-binding</keyword>
<keyword evidence="4" id="KW-0597">Phosphoprotein</keyword>
<dbReference type="CDD" id="cd00082">
    <property type="entry name" value="HisKA"/>
    <property type="match status" value="1"/>
</dbReference>
<evidence type="ECO:0000256" key="5">
    <source>
        <dbReference type="ARBA" id="ARBA00022679"/>
    </source>
</evidence>
<keyword evidence="8" id="KW-0067">ATP-binding</keyword>
<dbReference type="EMBL" id="QETA01000002">
    <property type="protein sequence ID" value="PWF23846.1"/>
    <property type="molecule type" value="Genomic_DNA"/>
</dbReference>
<dbReference type="Gene3D" id="3.30.565.10">
    <property type="entry name" value="Histidine kinase-like ATPase, C-terminal domain"/>
    <property type="match status" value="1"/>
</dbReference>
<dbReference type="InterPro" id="IPR004358">
    <property type="entry name" value="Sig_transdc_His_kin-like_C"/>
</dbReference>
<dbReference type="SUPFAM" id="SSF47384">
    <property type="entry name" value="Homodimeric domain of signal transducing histidine kinase"/>
    <property type="match status" value="1"/>
</dbReference>
<dbReference type="SMART" id="SM00388">
    <property type="entry name" value="HisKA"/>
    <property type="match status" value="1"/>
</dbReference>
<dbReference type="GO" id="GO:0005524">
    <property type="term" value="F:ATP binding"/>
    <property type="evidence" value="ECO:0007669"/>
    <property type="project" value="UniProtKB-KW"/>
</dbReference>
<comment type="subcellular location">
    <subcellularLocation>
        <location evidence="2">Membrane</location>
    </subcellularLocation>
</comment>
<proteinExistence type="predicted"/>
<dbReference type="InterPro" id="IPR005467">
    <property type="entry name" value="His_kinase_dom"/>
</dbReference>
<dbReference type="Pfam" id="PF00512">
    <property type="entry name" value="HisKA"/>
    <property type="match status" value="1"/>
</dbReference>
<comment type="catalytic activity">
    <reaction evidence="1">
        <text>ATP + protein L-histidine = ADP + protein N-phospho-L-histidine.</text>
        <dbReference type="EC" id="2.7.13.3"/>
    </reaction>
</comment>
<dbReference type="PROSITE" id="PS50885">
    <property type="entry name" value="HAMP"/>
    <property type="match status" value="1"/>
</dbReference>
<dbReference type="InterPro" id="IPR003661">
    <property type="entry name" value="HisK_dim/P_dom"/>
</dbReference>
<dbReference type="Proteomes" id="UP000245212">
    <property type="component" value="Unassembled WGS sequence"/>
</dbReference>
<gene>
    <name evidence="13" type="ORF">DD235_05760</name>
</gene>
<dbReference type="SUPFAM" id="SSF158472">
    <property type="entry name" value="HAMP domain-like"/>
    <property type="match status" value="1"/>
</dbReference>
<evidence type="ECO:0000256" key="3">
    <source>
        <dbReference type="ARBA" id="ARBA00012438"/>
    </source>
</evidence>
<evidence type="ECO:0000256" key="10">
    <source>
        <dbReference type="SAM" id="Phobius"/>
    </source>
</evidence>
<evidence type="ECO:0000256" key="1">
    <source>
        <dbReference type="ARBA" id="ARBA00000085"/>
    </source>
</evidence>
<organism evidence="13 14">
    <name type="scientific">Corticimicrobacter populi</name>
    <dbReference type="NCBI Taxonomy" id="2175229"/>
    <lineage>
        <taxon>Bacteria</taxon>
        <taxon>Pseudomonadati</taxon>
        <taxon>Pseudomonadota</taxon>
        <taxon>Betaproteobacteria</taxon>
        <taxon>Burkholderiales</taxon>
        <taxon>Alcaligenaceae</taxon>
        <taxon>Corticimicrobacter</taxon>
    </lineage>
</organism>